<evidence type="ECO:0000256" key="2">
    <source>
        <dbReference type="ARBA" id="ARBA00022692"/>
    </source>
</evidence>
<dbReference type="InterPro" id="IPR036259">
    <property type="entry name" value="MFS_trans_sf"/>
</dbReference>
<dbReference type="GO" id="GO:0005886">
    <property type="term" value="C:plasma membrane"/>
    <property type="evidence" value="ECO:0007669"/>
    <property type="project" value="TreeGrafter"/>
</dbReference>
<feature type="transmembrane region" description="Helical" evidence="6">
    <location>
        <begin position="375"/>
        <end position="393"/>
    </location>
</feature>
<feature type="transmembrane region" description="Helical" evidence="6">
    <location>
        <begin position="637"/>
        <end position="657"/>
    </location>
</feature>
<feature type="transmembrane region" description="Helical" evidence="6">
    <location>
        <begin position="694"/>
        <end position="713"/>
    </location>
</feature>
<feature type="transmembrane region" description="Helical" evidence="6">
    <location>
        <begin position="307"/>
        <end position="327"/>
    </location>
</feature>
<reference evidence="8 9" key="1">
    <citation type="submission" date="2020-11" db="EMBL/GenBank/DDBJ databases">
        <title>Kefir isolates.</title>
        <authorList>
            <person name="Marcisauskas S."/>
            <person name="Kim Y."/>
            <person name="Blasche S."/>
        </authorList>
    </citation>
    <scope>NUCLEOTIDE SEQUENCE [LARGE SCALE GENOMIC DNA]</scope>
    <source>
        <strain evidence="8 9">KR</strain>
    </source>
</reference>
<dbReference type="PROSITE" id="PS50850">
    <property type="entry name" value="MFS"/>
    <property type="match status" value="1"/>
</dbReference>
<dbReference type="SUPFAM" id="SSF103473">
    <property type="entry name" value="MFS general substrate transporter"/>
    <property type="match status" value="1"/>
</dbReference>
<gene>
    <name evidence="8" type="ORF">C6P46_001138</name>
</gene>
<feature type="compositionally biased region" description="Low complexity" evidence="5">
    <location>
        <begin position="1"/>
        <end position="11"/>
    </location>
</feature>
<keyword evidence="3 6" id="KW-1133">Transmembrane helix</keyword>
<evidence type="ECO:0000256" key="6">
    <source>
        <dbReference type="SAM" id="Phobius"/>
    </source>
</evidence>
<sequence>MSTTPSSSSRDPSPRHRPHLGPPPPPSRLAASALTGTTSGSATPSTSYGSFPPANAGDQDGQDDQTAAVKAVEDLLRDKLSPPTTTAAGGNRASSQQPRLKTRSSHRRRWTRSRERLLVRDAHGRVTDDVYDSDGDGDGDGHTEDEDDEEGIVARDFYGYKGLKALTAAAAATGENHVDPSEPWRSVNGKGRPPPADSLSPPPPPPEARSRRTSRSRRAAEGEHDKQWGVVKMELMAKTWGRKGFLTVYAGVYLISALISLEGNTTPTIEPYFLSLLGEHSMLSSVVIVMSIAYAVGKPPMTKVLDVFGRAEGVCFAAALYSLGYLITAGATDVKVYVFARALSALGGQGIQLAQQIIVADTTTLSNRGLITSTVSLPWLIMTWIGPPLGAFFQRQGPAGYRAAYAVFGILLPLVAGLLFCTLWLEWRKIRRKALEEGRKPCTRDLGFGVTTRRHRQEHRGSHSMTARPDPLLDLERAPSAHASSTDPTLSTRERREAAAAETAAQEMTKRKRWNMTTWSKTVELWKDLDVLGLVALTAGCILFLLPFTLATKRPESWGDSFIWMLILSGAAILVFFGYYERHAAVPLIPPRLLKNRTILSGSAIGFFHFCSQFCYESFFTSFLQVARGHSPQDASYISQSYIFSACVSAIVAGYLAKVTKRYKWVGIAGVLVHIVGVWLMMRSRDLDAPTWELALSQVIGGIGGGFTTIAVQTGCQSVVGHQDVAIATAIFLTITQVGGAVGGSIAGAVWSTYLPRRLHRHLPADGIPHIPQILASLPYALSFPPGSPIRLGIDKAYVDVQRVLNGLAMGMLLPGLVAMCSMRNVNLAAEDHSVGEGVVVLGRASFLACEEDDLTSSETSSLLGPVLEHEHGR</sequence>
<comment type="caution">
    <text evidence="8">The sequence shown here is derived from an EMBL/GenBank/DDBJ whole genome shotgun (WGS) entry which is preliminary data.</text>
</comment>
<dbReference type="EMBL" id="PUHQ01000128">
    <property type="protein sequence ID" value="KAG0655146.1"/>
    <property type="molecule type" value="Genomic_DNA"/>
</dbReference>
<dbReference type="PANTHER" id="PTHR23501:SF87">
    <property type="entry name" value="SIDEROPHORE IRON TRANSPORTER 2"/>
    <property type="match status" value="1"/>
</dbReference>
<feature type="transmembrane region" description="Helical" evidence="6">
    <location>
        <begin position="244"/>
        <end position="261"/>
    </location>
</feature>
<evidence type="ECO:0000313" key="9">
    <source>
        <dbReference type="Proteomes" id="UP000777482"/>
    </source>
</evidence>
<feature type="compositionally biased region" description="Pro residues" evidence="5">
    <location>
        <begin position="192"/>
        <end position="207"/>
    </location>
</feature>
<dbReference type="Proteomes" id="UP000777482">
    <property type="component" value="Unassembled WGS sequence"/>
</dbReference>
<evidence type="ECO:0000256" key="4">
    <source>
        <dbReference type="ARBA" id="ARBA00023136"/>
    </source>
</evidence>
<name>A0A9P6VVM1_RHOMI</name>
<dbReference type="InterPro" id="IPR011701">
    <property type="entry name" value="MFS"/>
</dbReference>
<feature type="transmembrane region" description="Helical" evidence="6">
    <location>
        <begin position="663"/>
        <end position="682"/>
    </location>
</feature>
<feature type="region of interest" description="Disordered" evidence="5">
    <location>
        <begin position="174"/>
        <end position="224"/>
    </location>
</feature>
<feature type="transmembrane region" description="Helical" evidence="6">
    <location>
        <begin position="599"/>
        <end position="616"/>
    </location>
</feature>
<evidence type="ECO:0000256" key="1">
    <source>
        <dbReference type="ARBA" id="ARBA00004141"/>
    </source>
</evidence>
<dbReference type="Gene3D" id="1.20.1250.20">
    <property type="entry name" value="MFS general substrate transporter like domains"/>
    <property type="match status" value="2"/>
</dbReference>
<dbReference type="InterPro" id="IPR020846">
    <property type="entry name" value="MFS_dom"/>
</dbReference>
<accession>A0A9P6VVM1</accession>
<feature type="compositionally biased region" description="Low complexity" evidence="5">
    <location>
        <begin position="28"/>
        <end position="47"/>
    </location>
</feature>
<feature type="region of interest" description="Disordered" evidence="5">
    <location>
        <begin position="1"/>
        <end position="152"/>
    </location>
</feature>
<feature type="compositionally biased region" description="Polar residues" evidence="5">
    <location>
        <begin position="482"/>
        <end position="491"/>
    </location>
</feature>
<keyword evidence="2 6" id="KW-0812">Transmembrane</keyword>
<feature type="compositionally biased region" description="Acidic residues" evidence="5">
    <location>
        <begin position="129"/>
        <end position="151"/>
    </location>
</feature>
<feature type="compositionally biased region" description="Basic residues" evidence="5">
    <location>
        <begin position="100"/>
        <end position="111"/>
    </location>
</feature>
<feature type="transmembrane region" description="Helical" evidence="6">
    <location>
        <begin position="405"/>
        <end position="425"/>
    </location>
</feature>
<dbReference type="AlphaFoldDB" id="A0A9P6VVM1"/>
<keyword evidence="9" id="KW-1185">Reference proteome</keyword>
<protein>
    <recommendedName>
        <fullName evidence="7">Major facilitator superfamily (MFS) profile domain-containing protein</fullName>
    </recommendedName>
</protein>
<evidence type="ECO:0000256" key="3">
    <source>
        <dbReference type="ARBA" id="ARBA00022989"/>
    </source>
</evidence>
<dbReference type="PANTHER" id="PTHR23501">
    <property type="entry name" value="MAJOR FACILITATOR SUPERFAMILY"/>
    <property type="match status" value="1"/>
</dbReference>
<feature type="compositionally biased region" description="Basic and acidic residues" evidence="5">
    <location>
        <begin position="71"/>
        <end position="80"/>
    </location>
</feature>
<evidence type="ECO:0000256" key="5">
    <source>
        <dbReference type="SAM" id="MobiDB-lite"/>
    </source>
</evidence>
<feature type="transmembrane region" description="Helical" evidence="6">
    <location>
        <begin position="725"/>
        <end position="751"/>
    </location>
</feature>
<keyword evidence="4 6" id="KW-0472">Membrane</keyword>
<feature type="region of interest" description="Disordered" evidence="5">
    <location>
        <begin position="479"/>
        <end position="508"/>
    </location>
</feature>
<evidence type="ECO:0000313" key="8">
    <source>
        <dbReference type="EMBL" id="KAG0655146.1"/>
    </source>
</evidence>
<evidence type="ECO:0000259" key="7">
    <source>
        <dbReference type="PROSITE" id="PS50850"/>
    </source>
</evidence>
<feature type="transmembrane region" description="Helical" evidence="6">
    <location>
        <begin position="531"/>
        <end position="550"/>
    </location>
</feature>
<comment type="subcellular location">
    <subcellularLocation>
        <location evidence="1">Membrane</location>
        <topology evidence="1">Multi-pass membrane protein</topology>
    </subcellularLocation>
</comment>
<dbReference type="OrthoDB" id="2241241at2759"/>
<feature type="compositionally biased region" description="Polar residues" evidence="5">
    <location>
        <begin position="82"/>
        <end position="99"/>
    </location>
</feature>
<feature type="transmembrane region" description="Helical" evidence="6">
    <location>
        <begin position="562"/>
        <end position="579"/>
    </location>
</feature>
<dbReference type="GO" id="GO:0022857">
    <property type="term" value="F:transmembrane transporter activity"/>
    <property type="evidence" value="ECO:0007669"/>
    <property type="project" value="InterPro"/>
</dbReference>
<proteinExistence type="predicted"/>
<feature type="transmembrane region" description="Helical" evidence="6">
    <location>
        <begin position="273"/>
        <end position="295"/>
    </location>
</feature>
<feature type="domain" description="Major facilitator superfamily (MFS) profile" evidence="7">
    <location>
        <begin position="244"/>
        <end position="788"/>
    </location>
</feature>
<organism evidence="8 9">
    <name type="scientific">Rhodotorula mucilaginosa</name>
    <name type="common">Yeast</name>
    <name type="synonym">Rhodotorula rubra</name>
    <dbReference type="NCBI Taxonomy" id="5537"/>
    <lineage>
        <taxon>Eukaryota</taxon>
        <taxon>Fungi</taxon>
        <taxon>Dikarya</taxon>
        <taxon>Basidiomycota</taxon>
        <taxon>Pucciniomycotina</taxon>
        <taxon>Microbotryomycetes</taxon>
        <taxon>Sporidiobolales</taxon>
        <taxon>Sporidiobolaceae</taxon>
        <taxon>Rhodotorula</taxon>
    </lineage>
</organism>
<feature type="compositionally biased region" description="Basic and acidic residues" evidence="5">
    <location>
        <begin position="112"/>
        <end position="128"/>
    </location>
</feature>
<dbReference type="Pfam" id="PF07690">
    <property type="entry name" value="MFS_1"/>
    <property type="match status" value="2"/>
</dbReference>